<protein>
    <submittedName>
        <fullName evidence="2">Putative ribosomal N-acetyltransferase YdaF</fullName>
        <ecNumber evidence="2">2.3.1.-</ecNumber>
    </submittedName>
</protein>
<dbReference type="PANTHER" id="PTHR43792">
    <property type="entry name" value="GNAT FAMILY, PUTATIVE (AFU_ORTHOLOGUE AFUA_3G00765)-RELATED-RELATED"/>
    <property type="match status" value="1"/>
</dbReference>
<feature type="domain" description="N-acetyltransferase" evidence="1">
    <location>
        <begin position="54"/>
        <end position="144"/>
    </location>
</feature>
<evidence type="ECO:0000313" key="2">
    <source>
        <dbReference type="EMBL" id="ODM12485.1"/>
    </source>
</evidence>
<dbReference type="GO" id="GO:0005737">
    <property type="term" value="C:cytoplasm"/>
    <property type="evidence" value="ECO:0007669"/>
    <property type="project" value="TreeGrafter"/>
</dbReference>
<sequence length="171" mass="19955">MPFLQYTCILYVVEKYSPSGGQPTIYFMENNIVIRRMQETDPQIFSDEECAQDWHASPEKYDISCKKNDRTKIGTCGFHCWNKEKSSAEVGYDLKEAFWGNDHMQEALKEIIAFAAKSMNIKRIDAVIYVENPKSISVVERLGFSFDGKIKNEIFRDSEYLHRIYSIYCTK</sequence>
<dbReference type="Pfam" id="PF13302">
    <property type="entry name" value="Acetyltransf_3"/>
    <property type="match status" value="1"/>
</dbReference>
<reference evidence="2 3" key="1">
    <citation type="submission" date="2016-07" db="EMBL/GenBank/DDBJ databases">
        <title>Characterization of isolates of Eisenbergiella tayi derived from blood cultures, using whole genome sequencing.</title>
        <authorList>
            <person name="Burdz T."/>
            <person name="Wiebe D."/>
            <person name="Huynh C."/>
            <person name="Bernard K."/>
        </authorList>
    </citation>
    <scope>NUCLEOTIDE SEQUENCE [LARGE SCALE GENOMIC DNA]</scope>
    <source>
        <strain evidence="2 3">NML 120489</strain>
    </source>
</reference>
<evidence type="ECO:0000313" key="3">
    <source>
        <dbReference type="Proteomes" id="UP000095003"/>
    </source>
</evidence>
<dbReference type="SUPFAM" id="SSF55729">
    <property type="entry name" value="Acyl-CoA N-acyltransferases (Nat)"/>
    <property type="match status" value="1"/>
</dbReference>
<organism evidence="2 3">
    <name type="scientific">Eisenbergiella tayi</name>
    <dbReference type="NCBI Taxonomy" id="1432052"/>
    <lineage>
        <taxon>Bacteria</taxon>
        <taxon>Bacillati</taxon>
        <taxon>Bacillota</taxon>
        <taxon>Clostridia</taxon>
        <taxon>Lachnospirales</taxon>
        <taxon>Lachnospiraceae</taxon>
        <taxon>Eisenbergiella</taxon>
    </lineage>
</organism>
<dbReference type="GO" id="GO:0008999">
    <property type="term" value="F:protein-N-terminal-alanine acetyltransferase activity"/>
    <property type="evidence" value="ECO:0007669"/>
    <property type="project" value="TreeGrafter"/>
</dbReference>
<comment type="caution">
    <text evidence="2">The sequence shown here is derived from an EMBL/GenBank/DDBJ whole genome shotgun (WGS) entry which is preliminary data.</text>
</comment>
<name>A0A1E3AUX7_9FIRM</name>
<dbReference type="EMBL" id="MCGI01000001">
    <property type="protein sequence ID" value="ODM12485.1"/>
    <property type="molecule type" value="Genomic_DNA"/>
</dbReference>
<proteinExistence type="predicted"/>
<dbReference type="EC" id="2.3.1.-" evidence="2"/>
<dbReference type="InterPro" id="IPR000182">
    <property type="entry name" value="GNAT_dom"/>
</dbReference>
<dbReference type="Gene3D" id="3.40.630.30">
    <property type="match status" value="1"/>
</dbReference>
<dbReference type="Proteomes" id="UP000095003">
    <property type="component" value="Unassembled WGS sequence"/>
</dbReference>
<gene>
    <name evidence="2" type="primary">ydaF_1</name>
    <name evidence="2" type="ORF">BEH84_00199</name>
</gene>
<dbReference type="AlphaFoldDB" id="A0A1E3AUX7"/>
<accession>A0A1E3AUX7</accession>
<evidence type="ECO:0000259" key="1">
    <source>
        <dbReference type="Pfam" id="PF13302"/>
    </source>
</evidence>
<keyword evidence="2" id="KW-0012">Acyltransferase</keyword>
<dbReference type="InterPro" id="IPR051531">
    <property type="entry name" value="N-acetyltransferase"/>
</dbReference>
<dbReference type="InterPro" id="IPR016181">
    <property type="entry name" value="Acyl_CoA_acyltransferase"/>
</dbReference>
<keyword evidence="2" id="KW-0808">Transferase</keyword>
<dbReference type="PANTHER" id="PTHR43792:SF9">
    <property type="entry name" value="RIBOSOMAL-PROTEIN-ALANINE ACETYLTRANSFERASE"/>
    <property type="match status" value="1"/>
</dbReference>